<reference evidence="7 8" key="1">
    <citation type="journal article" date="2023" name="Hortic Res">
        <title>Pangenome of water caltrop reveals structural variations and asymmetric subgenome divergence after allopolyploidization.</title>
        <authorList>
            <person name="Zhang X."/>
            <person name="Chen Y."/>
            <person name="Wang L."/>
            <person name="Yuan Y."/>
            <person name="Fang M."/>
            <person name="Shi L."/>
            <person name="Lu R."/>
            <person name="Comes H.P."/>
            <person name="Ma Y."/>
            <person name="Chen Y."/>
            <person name="Huang G."/>
            <person name="Zhou Y."/>
            <person name="Zheng Z."/>
            <person name="Qiu Y."/>
        </authorList>
    </citation>
    <scope>NUCLEOTIDE SEQUENCE [LARGE SCALE GENOMIC DNA]</scope>
    <source>
        <tissue evidence="7">Roots</tissue>
    </source>
</reference>
<accession>A0AAN7JI63</accession>
<dbReference type="GO" id="GO:0016020">
    <property type="term" value="C:membrane"/>
    <property type="evidence" value="ECO:0007669"/>
    <property type="project" value="UniProtKB-SubCell"/>
</dbReference>
<feature type="transmembrane region" description="Helical" evidence="6">
    <location>
        <begin position="498"/>
        <end position="517"/>
    </location>
</feature>
<evidence type="ECO:0000256" key="6">
    <source>
        <dbReference type="SAM" id="Phobius"/>
    </source>
</evidence>
<feature type="transmembrane region" description="Helical" evidence="6">
    <location>
        <begin position="345"/>
        <end position="364"/>
    </location>
</feature>
<gene>
    <name evidence="7" type="ORF">SAY87_010155</name>
</gene>
<feature type="transmembrane region" description="Helical" evidence="6">
    <location>
        <begin position="176"/>
        <end position="197"/>
    </location>
</feature>
<evidence type="ECO:0000313" key="8">
    <source>
        <dbReference type="Proteomes" id="UP001345219"/>
    </source>
</evidence>
<dbReference type="InterPro" id="IPR000109">
    <property type="entry name" value="POT_fam"/>
</dbReference>
<evidence type="ECO:0000256" key="2">
    <source>
        <dbReference type="ARBA" id="ARBA00005982"/>
    </source>
</evidence>
<feature type="transmembrane region" description="Helical" evidence="6">
    <location>
        <begin position="66"/>
        <end position="87"/>
    </location>
</feature>
<organism evidence="7 8">
    <name type="scientific">Trapa incisa</name>
    <dbReference type="NCBI Taxonomy" id="236973"/>
    <lineage>
        <taxon>Eukaryota</taxon>
        <taxon>Viridiplantae</taxon>
        <taxon>Streptophyta</taxon>
        <taxon>Embryophyta</taxon>
        <taxon>Tracheophyta</taxon>
        <taxon>Spermatophyta</taxon>
        <taxon>Magnoliopsida</taxon>
        <taxon>eudicotyledons</taxon>
        <taxon>Gunneridae</taxon>
        <taxon>Pentapetalae</taxon>
        <taxon>rosids</taxon>
        <taxon>malvids</taxon>
        <taxon>Myrtales</taxon>
        <taxon>Lythraceae</taxon>
        <taxon>Trapa</taxon>
    </lineage>
</organism>
<keyword evidence="8" id="KW-1185">Reference proteome</keyword>
<dbReference type="PANTHER" id="PTHR11654">
    <property type="entry name" value="OLIGOPEPTIDE TRANSPORTER-RELATED"/>
    <property type="match status" value="1"/>
</dbReference>
<evidence type="ECO:0000256" key="4">
    <source>
        <dbReference type="ARBA" id="ARBA00022989"/>
    </source>
</evidence>
<dbReference type="Proteomes" id="UP001345219">
    <property type="component" value="Chromosome 9"/>
</dbReference>
<dbReference type="EMBL" id="JAXIOK010000022">
    <property type="protein sequence ID" value="KAK4743843.1"/>
    <property type="molecule type" value="Genomic_DNA"/>
</dbReference>
<feature type="transmembrane region" description="Helical" evidence="6">
    <location>
        <begin position="415"/>
        <end position="434"/>
    </location>
</feature>
<comment type="similarity">
    <text evidence="2">Belongs to the major facilitator superfamily. Proton-dependent oligopeptide transporter (POT/PTR) (TC 2.A.17) family.</text>
</comment>
<dbReference type="GO" id="GO:0022857">
    <property type="term" value="F:transmembrane transporter activity"/>
    <property type="evidence" value="ECO:0007669"/>
    <property type="project" value="InterPro"/>
</dbReference>
<evidence type="ECO:0000256" key="5">
    <source>
        <dbReference type="ARBA" id="ARBA00023136"/>
    </source>
</evidence>
<keyword evidence="4 6" id="KW-1133">Transmembrane helix</keyword>
<dbReference type="AlphaFoldDB" id="A0AAN7JI63"/>
<keyword evidence="3 6" id="KW-0812">Transmembrane</keyword>
<feature type="transmembrane region" description="Helical" evidence="6">
    <location>
        <begin position="99"/>
        <end position="117"/>
    </location>
</feature>
<feature type="transmembrane region" description="Helical" evidence="6">
    <location>
        <begin position="454"/>
        <end position="477"/>
    </location>
</feature>
<feature type="transmembrane region" description="Helical" evidence="6">
    <location>
        <begin position="384"/>
        <end position="403"/>
    </location>
</feature>
<dbReference type="Gene3D" id="1.20.1250.20">
    <property type="entry name" value="MFS general substrate transporter like domains"/>
    <property type="match status" value="1"/>
</dbReference>
<name>A0AAN7JI63_9MYRT</name>
<feature type="transmembrane region" description="Helical" evidence="6">
    <location>
        <begin position="203"/>
        <end position="228"/>
    </location>
</feature>
<proteinExistence type="inferred from homology"/>
<evidence type="ECO:0000256" key="1">
    <source>
        <dbReference type="ARBA" id="ARBA00004141"/>
    </source>
</evidence>
<evidence type="ECO:0000256" key="3">
    <source>
        <dbReference type="ARBA" id="ARBA00022692"/>
    </source>
</evidence>
<sequence>MDMETSNEPADFVDWQGRRSCSKKHGGARAAAFTCVVEVLENMVFLSNATNFIAYFQHTMHYPTPMAANMVTNFMGTAFLFPLLGGYIGDSFLTRFKTFVLFCTLELLGLVMLIVQAHKPGLQPPEGKTPDRSQAAMLYIGLYATAIGVGGIKAALPAHGADQFDQSNQRAISAFFNWFFFSLCAGGLITSIVMMWIEENLGWKWSFTISITALSVAFLLFVAGFPIYRYKVPSGSAFTRICKVLVLAIGKRKAPSANLASNDASVGVGTVMIDRKSSYKFKFLDKALVDSKMCTSDVEETRTFMGLLPIFASTIMMNCCLAQLQTFTVQQGSVMDRTIRGGFKIPTQSLTVFPIMIMLASIPLYEWSAHLKSLETLFQPLRRIGIGLTLASASMAAAAIVESRRRQQYGANMSVFWLCWQYVLLGVSDMLTLGGMLEFFYSEAPDRLRSMSTALSWCSMSMGYFLSSMLVTITDLATSRLGKSWLGQSDLNHGRLDLYYAALCLLNFINLLNYIYWAKKY</sequence>
<comment type="subcellular location">
    <subcellularLocation>
        <location evidence="1">Membrane</location>
        <topology evidence="1">Multi-pass membrane protein</topology>
    </subcellularLocation>
</comment>
<keyword evidence="5 6" id="KW-0472">Membrane</keyword>
<comment type="caution">
    <text evidence="7">The sequence shown here is derived from an EMBL/GenBank/DDBJ whole genome shotgun (WGS) entry which is preliminary data.</text>
</comment>
<dbReference type="InterPro" id="IPR036259">
    <property type="entry name" value="MFS_trans_sf"/>
</dbReference>
<protein>
    <submittedName>
        <fullName evidence="7">Uncharacterized protein</fullName>
    </submittedName>
</protein>
<feature type="transmembrane region" description="Helical" evidence="6">
    <location>
        <begin position="137"/>
        <end position="156"/>
    </location>
</feature>
<dbReference type="Pfam" id="PF00854">
    <property type="entry name" value="PTR2"/>
    <property type="match status" value="1"/>
</dbReference>
<evidence type="ECO:0000313" key="7">
    <source>
        <dbReference type="EMBL" id="KAK4743843.1"/>
    </source>
</evidence>
<dbReference type="SUPFAM" id="SSF103473">
    <property type="entry name" value="MFS general substrate transporter"/>
    <property type="match status" value="1"/>
</dbReference>